<name>A0ABV0XJ86_9TELE</name>
<comment type="caution">
    <text evidence="1">The sequence shown here is derived from an EMBL/GenBank/DDBJ whole genome shotgun (WGS) entry which is preliminary data.</text>
</comment>
<organism evidence="1 2">
    <name type="scientific">Ameca splendens</name>
    <dbReference type="NCBI Taxonomy" id="208324"/>
    <lineage>
        <taxon>Eukaryota</taxon>
        <taxon>Metazoa</taxon>
        <taxon>Chordata</taxon>
        <taxon>Craniata</taxon>
        <taxon>Vertebrata</taxon>
        <taxon>Euteleostomi</taxon>
        <taxon>Actinopterygii</taxon>
        <taxon>Neopterygii</taxon>
        <taxon>Teleostei</taxon>
        <taxon>Neoteleostei</taxon>
        <taxon>Acanthomorphata</taxon>
        <taxon>Ovalentaria</taxon>
        <taxon>Atherinomorphae</taxon>
        <taxon>Cyprinodontiformes</taxon>
        <taxon>Goodeidae</taxon>
        <taxon>Ameca</taxon>
    </lineage>
</organism>
<sequence length="106" mass="12341">MLQQMGIQQRSEMRVRRICAKHKLTRKVQVSDAELEMAVLGSIYETGPYVRSHVYDRIFVVEGSVGRRTLSRTNQQIHQKQIHQPYHEYRRQTCSAPVWNVGSSQG</sequence>
<accession>A0ABV0XJ86</accession>
<evidence type="ECO:0000313" key="2">
    <source>
        <dbReference type="Proteomes" id="UP001469553"/>
    </source>
</evidence>
<protein>
    <submittedName>
        <fullName evidence="1">Uncharacterized protein</fullName>
    </submittedName>
</protein>
<dbReference type="Proteomes" id="UP001469553">
    <property type="component" value="Unassembled WGS sequence"/>
</dbReference>
<proteinExistence type="predicted"/>
<keyword evidence="2" id="KW-1185">Reference proteome</keyword>
<reference evidence="1 2" key="1">
    <citation type="submission" date="2021-06" db="EMBL/GenBank/DDBJ databases">
        <authorList>
            <person name="Palmer J.M."/>
        </authorList>
    </citation>
    <scope>NUCLEOTIDE SEQUENCE [LARGE SCALE GENOMIC DNA]</scope>
    <source>
        <strain evidence="1 2">AS_MEX2019</strain>
        <tissue evidence="1">Muscle</tissue>
    </source>
</reference>
<dbReference type="EMBL" id="JAHRIP010003865">
    <property type="protein sequence ID" value="MEQ2281520.1"/>
    <property type="molecule type" value="Genomic_DNA"/>
</dbReference>
<evidence type="ECO:0000313" key="1">
    <source>
        <dbReference type="EMBL" id="MEQ2281520.1"/>
    </source>
</evidence>
<gene>
    <name evidence="1" type="ORF">AMECASPLE_031293</name>
</gene>